<feature type="region of interest" description="Disordered" evidence="1">
    <location>
        <begin position="1"/>
        <end position="70"/>
    </location>
</feature>
<sequence length="155" mass="16912">MLMGRVVQDSIPHHPKWTSGPVDNEKIFAKRQQSNVRASQRRRAQYPDAPGGGGHSDQTPGCQETPTYVRDPVGHTQVMCSIIKGRDPAGGGMETRTEVRKPVHLVTECLLGPGAAHASTVPHNTASGTYWARPRPHSRHNSTEVCPDVLCDFSL</sequence>
<keyword evidence="3" id="KW-1185">Reference proteome</keyword>
<protein>
    <submittedName>
        <fullName evidence="2">Uncharacterized protein</fullName>
    </submittedName>
</protein>
<reference evidence="2" key="1">
    <citation type="journal article" date="2022" name="bioRxiv">
        <title>Sequencing and chromosome-scale assembly of the giantPleurodeles waltlgenome.</title>
        <authorList>
            <person name="Brown T."/>
            <person name="Elewa A."/>
            <person name="Iarovenko S."/>
            <person name="Subramanian E."/>
            <person name="Araus A.J."/>
            <person name="Petzold A."/>
            <person name="Susuki M."/>
            <person name="Suzuki K.-i.T."/>
            <person name="Hayashi T."/>
            <person name="Toyoda A."/>
            <person name="Oliveira C."/>
            <person name="Osipova E."/>
            <person name="Leigh N.D."/>
            <person name="Simon A."/>
            <person name="Yun M.H."/>
        </authorList>
    </citation>
    <scope>NUCLEOTIDE SEQUENCE</scope>
    <source>
        <strain evidence="2">20211129_DDA</strain>
        <tissue evidence="2">Liver</tissue>
    </source>
</reference>
<organism evidence="2 3">
    <name type="scientific">Pleurodeles waltl</name>
    <name type="common">Iberian ribbed newt</name>
    <dbReference type="NCBI Taxonomy" id="8319"/>
    <lineage>
        <taxon>Eukaryota</taxon>
        <taxon>Metazoa</taxon>
        <taxon>Chordata</taxon>
        <taxon>Craniata</taxon>
        <taxon>Vertebrata</taxon>
        <taxon>Euteleostomi</taxon>
        <taxon>Amphibia</taxon>
        <taxon>Batrachia</taxon>
        <taxon>Caudata</taxon>
        <taxon>Salamandroidea</taxon>
        <taxon>Salamandridae</taxon>
        <taxon>Pleurodelinae</taxon>
        <taxon>Pleurodeles</taxon>
    </lineage>
</organism>
<evidence type="ECO:0000313" key="2">
    <source>
        <dbReference type="EMBL" id="KAJ1146810.1"/>
    </source>
</evidence>
<accession>A0AAV7R7W9</accession>
<feature type="compositionally biased region" description="Polar residues" evidence="1">
    <location>
        <begin position="56"/>
        <end position="66"/>
    </location>
</feature>
<dbReference type="Proteomes" id="UP001066276">
    <property type="component" value="Chromosome 6"/>
</dbReference>
<evidence type="ECO:0000256" key="1">
    <source>
        <dbReference type="SAM" id="MobiDB-lite"/>
    </source>
</evidence>
<comment type="caution">
    <text evidence="2">The sequence shown here is derived from an EMBL/GenBank/DDBJ whole genome shotgun (WGS) entry which is preliminary data.</text>
</comment>
<gene>
    <name evidence="2" type="ORF">NDU88_013069</name>
</gene>
<dbReference type="EMBL" id="JANPWB010000010">
    <property type="protein sequence ID" value="KAJ1146810.1"/>
    <property type="molecule type" value="Genomic_DNA"/>
</dbReference>
<proteinExistence type="predicted"/>
<dbReference type="AlphaFoldDB" id="A0AAV7R7W9"/>
<evidence type="ECO:0000313" key="3">
    <source>
        <dbReference type="Proteomes" id="UP001066276"/>
    </source>
</evidence>
<name>A0AAV7R7W9_PLEWA</name>